<gene>
    <name evidence="2" type="ORF">CANARDRAFT_140296</name>
</gene>
<evidence type="ECO:0000313" key="3">
    <source>
        <dbReference type="Proteomes" id="UP000094801"/>
    </source>
</evidence>
<protein>
    <submittedName>
        <fullName evidence="2">Uncharacterized protein</fullName>
    </submittedName>
</protein>
<dbReference type="EMBL" id="KV453851">
    <property type="protein sequence ID" value="ODV85731.1"/>
    <property type="molecule type" value="Genomic_DNA"/>
</dbReference>
<reference evidence="3" key="1">
    <citation type="submission" date="2016-04" db="EMBL/GenBank/DDBJ databases">
        <title>Comparative genomics of biotechnologically important yeasts.</title>
        <authorList>
            <consortium name="DOE Joint Genome Institute"/>
            <person name="Riley R."/>
            <person name="Haridas S."/>
            <person name="Wolfe K.H."/>
            <person name="Lopes M.R."/>
            <person name="Hittinger C.T."/>
            <person name="Goker M."/>
            <person name="Salamov A."/>
            <person name="Wisecaver J."/>
            <person name="Long T.M."/>
            <person name="Aerts A.L."/>
            <person name="Barry K."/>
            <person name="Choi C."/>
            <person name="Clum A."/>
            <person name="Coughlan A.Y."/>
            <person name="Deshpande S."/>
            <person name="Douglass A.P."/>
            <person name="Hanson S.J."/>
            <person name="Klenk H.-P."/>
            <person name="Labutti K."/>
            <person name="Lapidus A."/>
            <person name="Lindquist E."/>
            <person name="Lipzen A."/>
            <person name="Meier-Kolthoff J.P."/>
            <person name="Ohm R.A."/>
            <person name="Otillar R.P."/>
            <person name="Pangilinan J."/>
            <person name="Peng Y."/>
            <person name="Rokas A."/>
            <person name="Rosa C.A."/>
            <person name="Scheuner C."/>
            <person name="Sibirny A.A."/>
            <person name="Slot J.C."/>
            <person name="Stielow J.B."/>
            <person name="Sun H."/>
            <person name="Kurtzman C.P."/>
            <person name="Blackwell M."/>
            <person name="Grigoriev I.V."/>
            <person name="Jeffries T.W."/>
        </authorList>
    </citation>
    <scope>NUCLEOTIDE SEQUENCE [LARGE SCALE GENOMIC DNA]</scope>
    <source>
        <strain evidence="3">NRRL YB-2248</strain>
    </source>
</reference>
<proteinExistence type="predicted"/>
<evidence type="ECO:0000313" key="2">
    <source>
        <dbReference type="EMBL" id="ODV85731.1"/>
    </source>
</evidence>
<name>A0A1E4T1X8_9ASCO</name>
<keyword evidence="1" id="KW-0472">Membrane</keyword>
<dbReference type="AlphaFoldDB" id="A0A1E4T1X8"/>
<accession>A0A1E4T1X8</accession>
<dbReference type="Proteomes" id="UP000094801">
    <property type="component" value="Unassembled WGS sequence"/>
</dbReference>
<keyword evidence="3" id="KW-1185">Reference proteome</keyword>
<keyword evidence="1" id="KW-0812">Transmembrane</keyword>
<organism evidence="2 3">
    <name type="scientific">[Candida] arabinofermentans NRRL YB-2248</name>
    <dbReference type="NCBI Taxonomy" id="983967"/>
    <lineage>
        <taxon>Eukaryota</taxon>
        <taxon>Fungi</taxon>
        <taxon>Dikarya</taxon>
        <taxon>Ascomycota</taxon>
        <taxon>Saccharomycotina</taxon>
        <taxon>Pichiomycetes</taxon>
        <taxon>Pichiales</taxon>
        <taxon>Pichiaceae</taxon>
        <taxon>Ogataea</taxon>
        <taxon>Ogataea/Candida clade</taxon>
    </lineage>
</organism>
<sequence length="74" mass="8541">MILSFVALSEFSCCKYPSNDSLGHNCSLFFLMSFFISQTKESFVSFVFTGFLGLDIHFTHITMFSIYQKKRIGF</sequence>
<evidence type="ECO:0000256" key="1">
    <source>
        <dbReference type="SAM" id="Phobius"/>
    </source>
</evidence>
<keyword evidence="1" id="KW-1133">Transmembrane helix</keyword>
<feature type="transmembrane region" description="Helical" evidence="1">
    <location>
        <begin position="43"/>
        <end position="67"/>
    </location>
</feature>